<evidence type="ECO:0000256" key="1">
    <source>
        <dbReference type="ARBA" id="ARBA00006196"/>
    </source>
</evidence>
<evidence type="ECO:0008006" key="6">
    <source>
        <dbReference type="Google" id="ProtNLM"/>
    </source>
</evidence>
<sequence>MEESQGNSGNNIETTPQFMNSIADECNDLKKAYDDCFNAWFSEKFLKGDRNLSKCDALLQLYTVCVKNAMKVKSIDINEVEKEHLGTENERRKPS</sequence>
<evidence type="ECO:0000313" key="4">
    <source>
        <dbReference type="EMBL" id="CAL8084645.1"/>
    </source>
</evidence>
<name>A0ABP1Q2B4_9HEXA</name>
<dbReference type="InterPro" id="IPR007918">
    <property type="entry name" value="MDM35_apoptosis"/>
</dbReference>
<dbReference type="PANTHER" id="PTHR46403">
    <property type="entry name" value="TP53-REGULATED INHIBITOR OF APOPTOSIS 1"/>
    <property type="match status" value="1"/>
</dbReference>
<proteinExistence type="inferred from homology"/>
<dbReference type="PROSITE" id="PS51808">
    <property type="entry name" value="CHCH"/>
    <property type="match status" value="1"/>
</dbReference>
<dbReference type="Pfam" id="PF05254">
    <property type="entry name" value="UPF0203"/>
    <property type="match status" value="1"/>
</dbReference>
<protein>
    <recommendedName>
        <fullName evidence="6">TP53-regulated inhibitor of apoptosis 1</fullName>
    </recommendedName>
</protein>
<accession>A0ABP1Q2B4</accession>
<keyword evidence="5" id="KW-1185">Reference proteome</keyword>
<dbReference type="PANTHER" id="PTHR46403:SF1">
    <property type="entry name" value="TP53-REGULATED INHIBITOR OF APOPTOSIS 1"/>
    <property type="match status" value="1"/>
</dbReference>
<comment type="catalytic activity">
    <reaction evidence="3">
        <text>a 1,2-diacyl-sn-glycero-3-phosphate(in) = a 1,2-diacyl-sn-glycero-3-phosphate(out)</text>
        <dbReference type="Rhea" id="RHEA:36435"/>
        <dbReference type="ChEBI" id="CHEBI:58608"/>
    </reaction>
</comment>
<comment type="caution">
    <text evidence="4">The sequence shown here is derived from an EMBL/GenBank/DDBJ whole genome shotgun (WGS) entry which is preliminary data.</text>
</comment>
<evidence type="ECO:0000256" key="3">
    <source>
        <dbReference type="ARBA" id="ARBA00023706"/>
    </source>
</evidence>
<gene>
    <name evidence="4" type="ORF">ODALV1_LOCUS5863</name>
</gene>
<dbReference type="Proteomes" id="UP001642540">
    <property type="component" value="Unassembled WGS sequence"/>
</dbReference>
<evidence type="ECO:0000313" key="5">
    <source>
        <dbReference type="Proteomes" id="UP001642540"/>
    </source>
</evidence>
<reference evidence="4 5" key="1">
    <citation type="submission" date="2024-08" db="EMBL/GenBank/DDBJ databases">
        <authorList>
            <person name="Cucini C."/>
            <person name="Frati F."/>
        </authorList>
    </citation>
    <scope>NUCLEOTIDE SEQUENCE [LARGE SCALE GENOMIC DNA]</scope>
</reference>
<comment type="similarity">
    <text evidence="1">Belongs to the TRIAP1/MDM35 family.</text>
</comment>
<organism evidence="4 5">
    <name type="scientific">Orchesella dallaii</name>
    <dbReference type="NCBI Taxonomy" id="48710"/>
    <lineage>
        <taxon>Eukaryota</taxon>
        <taxon>Metazoa</taxon>
        <taxon>Ecdysozoa</taxon>
        <taxon>Arthropoda</taxon>
        <taxon>Hexapoda</taxon>
        <taxon>Collembola</taxon>
        <taxon>Entomobryomorpha</taxon>
        <taxon>Entomobryoidea</taxon>
        <taxon>Orchesellidae</taxon>
        <taxon>Orchesellinae</taxon>
        <taxon>Orchesella</taxon>
    </lineage>
</organism>
<evidence type="ECO:0000256" key="2">
    <source>
        <dbReference type="ARBA" id="ARBA00023157"/>
    </source>
</evidence>
<dbReference type="EMBL" id="CAXLJM020000018">
    <property type="protein sequence ID" value="CAL8084645.1"/>
    <property type="molecule type" value="Genomic_DNA"/>
</dbReference>
<keyword evidence="2" id="KW-1015">Disulfide bond</keyword>